<comment type="similarity">
    <text evidence="1">Belongs to the ATG10 family.</text>
</comment>
<keyword evidence="4" id="KW-0833">Ubl conjugation pathway</keyword>
<dbReference type="PANTHER" id="PTHR14957">
    <property type="entry name" value="UBIQUITIN-LIKE-CONJUGATING ENZYME ATG10"/>
    <property type="match status" value="1"/>
</dbReference>
<evidence type="ECO:0000256" key="2">
    <source>
        <dbReference type="ARBA" id="ARBA00021099"/>
    </source>
</evidence>
<dbReference type="GO" id="GO:0032446">
    <property type="term" value="P:protein modification by small protein conjugation"/>
    <property type="evidence" value="ECO:0007669"/>
    <property type="project" value="TreeGrafter"/>
</dbReference>
<keyword evidence="3" id="KW-0808">Transferase</keyword>
<dbReference type="AlphaFoldDB" id="A0A7S4SVK3"/>
<keyword evidence="5" id="KW-0072">Autophagy</keyword>
<dbReference type="InterPro" id="IPR007135">
    <property type="entry name" value="Atg3/Atg10"/>
</dbReference>
<proteinExistence type="inferred from homology"/>
<protein>
    <recommendedName>
        <fullName evidence="2">Ubiquitin-like-conjugating enzyme ATG10</fullName>
    </recommendedName>
    <alternativeName>
        <fullName evidence="6">Autophagy-related protein 10</fullName>
    </alternativeName>
</protein>
<organism evidence="7">
    <name type="scientific">Ditylum brightwellii</name>
    <dbReference type="NCBI Taxonomy" id="49249"/>
    <lineage>
        <taxon>Eukaryota</taxon>
        <taxon>Sar</taxon>
        <taxon>Stramenopiles</taxon>
        <taxon>Ochrophyta</taxon>
        <taxon>Bacillariophyta</taxon>
        <taxon>Mediophyceae</taxon>
        <taxon>Lithodesmiophycidae</taxon>
        <taxon>Lithodesmiales</taxon>
        <taxon>Lithodesmiaceae</taxon>
        <taxon>Ditylum</taxon>
    </lineage>
</organism>
<evidence type="ECO:0000256" key="4">
    <source>
        <dbReference type="ARBA" id="ARBA00022786"/>
    </source>
</evidence>
<reference evidence="7" key="1">
    <citation type="submission" date="2021-01" db="EMBL/GenBank/DDBJ databases">
        <authorList>
            <person name="Corre E."/>
            <person name="Pelletier E."/>
            <person name="Niang G."/>
            <person name="Scheremetjew M."/>
            <person name="Finn R."/>
            <person name="Kale V."/>
            <person name="Holt S."/>
            <person name="Cochrane G."/>
            <person name="Meng A."/>
            <person name="Brown T."/>
            <person name="Cohen L."/>
        </authorList>
    </citation>
    <scope>NUCLEOTIDE SEQUENCE</scope>
    <source>
        <strain evidence="7">GSO104</strain>
    </source>
</reference>
<gene>
    <name evidence="7" type="ORF">DBRI00130_LOCUS39104</name>
</gene>
<accession>A0A7S4SVK3</accession>
<dbReference type="GO" id="GO:0000422">
    <property type="term" value="P:autophagy of mitochondrion"/>
    <property type="evidence" value="ECO:0007669"/>
    <property type="project" value="TreeGrafter"/>
</dbReference>
<dbReference type="GO" id="GO:0000045">
    <property type="term" value="P:autophagosome assembly"/>
    <property type="evidence" value="ECO:0007669"/>
    <property type="project" value="TreeGrafter"/>
</dbReference>
<dbReference type="GO" id="GO:0005829">
    <property type="term" value="C:cytosol"/>
    <property type="evidence" value="ECO:0007669"/>
    <property type="project" value="TreeGrafter"/>
</dbReference>
<evidence type="ECO:0000256" key="5">
    <source>
        <dbReference type="ARBA" id="ARBA00023006"/>
    </source>
</evidence>
<evidence type="ECO:0000256" key="6">
    <source>
        <dbReference type="ARBA" id="ARBA00029833"/>
    </source>
</evidence>
<sequence length="239" mass="27187">MRKMKKCEFDQEVRALSSAFATLVSKGLESNGDNNNMASLIFWRLEEVDDPHYRGRSRIFLSHPPCLCRYDDGSMERSDFNISDITTTAEEEENLIELDEASLSHISQSVLNDNMSMVEWIVNVCYSDVWSVPVMYFRCQRIDGTTLTRSEVLHALQYSESSGDSWDFVSEEEHPILGIPSFFLHPCQTSLLLNLLEDGLGDGKCAPGCLLLSWLSMVLPAIQYRITSEQFACLQKYLT</sequence>
<name>A0A7S4SVK3_9STRA</name>
<evidence type="ECO:0000256" key="1">
    <source>
        <dbReference type="ARBA" id="ARBA00005696"/>
    </source>
</evidence>
<evidence type="ECO:0000256" key="3">
    <source>
        <dbReference type="ARBA" id="ARBA00022679"/>
    </source>
</evidence>
<evidence type="ECO:0000313" key="7">
    <source>
        <dbReference type="EMBL" id="CAE4655415.1"/>
    </source>
</evidence>
<dbReference type="GO" id="GO:0061651">
    <property type="term" value="F:Atg12 conjugating enzyme activity"/>
    <property type="evidence" value="ECO:0007669"/>
    <property type="project" value="TreeGrafter"/>
</dbReference>
<dbReference type="Pfam" id="PF03987">
    <property type="entry name" value="Autophagy_act_C"/>
    <property type="match status" value="1"/>
</dbReference>
<dbReference type="PANTHER" id="PTHR14957:SF1">
    <property type="entry name" value="UBIQUITIN-LIKE-CONJUGATING ENZYME ATG10"/>
    <property type="match status" value="1"/>
</dbReference>
<dbReference type="Gene3D" id="3.30.1460.50">
    <property type="match status" value="1"/>
</dbReference>
<dbReference type="EMBL" id="HBNS01053775">
    <property type="protein sequence ID" value="CAE4655415.1"/>
    <property type="molecule type" value="Transcribed_RNA"/>
</dbReference>